<keyword evidence="5" id="KW-1185">Reference proteome</keyword>
<evidence type="ECO:0000313" key="5">
    <source>
        <dbReference type="Proteomes" id="UP001176940"/>
    </source>
</evidence>
<reference evidence="4" key="1">
    <citation type="submission" date="2023-07" db="EMBL/GenBank/DDBJ databases">
        <authorList>
            <person name="Stuckert A."/>
        </authorList>
    </citation>
    <scope>NUCLEOTIDE SEQUENCE</scope>
</reference>
<proteinExistence type="predicted"/>
<organism evidence="4 5">
    <name type="scientific">Ranitomeya imitator</name>
    <name type="common">mimic poison frog</name>
    <dbReference type="NCBI Taxonomy" id="111125"/>
    <lineage>
        <taxon>Eukaryota</taxon>
        <taxon>Metazoa</taxon>
        <taxon>Chordata</taxon>
        <taxon>Craniata</taxon>
        <taxon>Vertebrata</taxon>
        <taxon>Euteleostomi</taxon>
        <taxon>Amphibia</taxon>
        <taxon>Batrachia</taxon>
        <taxon>Anura</taxon>
        <taxon>Neobatrachia</taxon>
        <taxon>Hyloidea</taxon>
        <taxon>Dendrobatidae</taxon>
        <taxon>Dendrobatinae</taxon>
        <taxon>Ranitomeya</taxon>
    </lineage>
</organism>
<evidence type="ECO:0000313" key="4">
    <source>
        <dbReference type="EMBL" id="CAJ0943455.1"/>
    </source>
</evidence>
<feature type="domain" description="SH3" evidence="3">
    <location>
        <begin position="85"/>
        <end position="150"/>
    </location>
</feature>
<dbReference type="InterPro" id="IPR001452">
    <property type="entry name" value="SH3_domain"/>
</dbReference>
<comment type="caution">
    <text evidence="4">The sequence shown here is derived from an EMBL/GenBank/DDBJ whole genome shotgun (WGS) entry which is preliminary data.</text>
</comment>
<keyword evidence="1 2" id="KW-0728">SH3 domain</keyword>
<dbReference type="EMBL" id="CAUEEQ010021167">
    <property type="protein sequence ID" value="CAJ0943455.1"/>
    <property type="molecule type" value="Genomic_DNA"/>
</dbReference>
<protein>
    <recommendedName>
        <fullName evidence="3">SH3 domain-containing protein</fullName>
    </recommendedName>
</protein>
<dbReference type="PROSITE" id="PS50002">
    <property type="entry name" value="SH3"/>
    <property type="match status" value="1"/>
</dbReference>
<evidence type="ECO:0000259" key="3">
    <source>
        <dbReference type="PROSITE" id="PS50002"/>
    </source>
</evidence>
<accession>A0ABN9LJF7</accession>
<dbReference type="PANTHER" id="PTHR22647">
    <property type="entry name" value="SH3 DOMAIN AND TETRATRICOPEPTIDE REPEATS CONTAINING PROTEIN"/>
    <property type="match status" value="1"/>
</dbReference>
<dbReference type="Proteomes" id="UP001176940">
    <property type="component" value="Unassembled WGS sequence"/>
</dbReference>
<evidence type="ECO:0000256" key="1">
    <source>
        <dbReference type="ARBA" id="ARBA00022443"/>
    </source>
</evidence>
<gene>
    <name evidence="4" type="ORF">RIMI_LOCUS9977981</name>
</gene>
<dbReference type="SMART" id="SM00326">
    <property type="entry name" value="SH3"/>
    <property type="match status" value="2"/>
</dbReference>
<dbReference type="PANTHER" id="PTHR22647:SF2">
    <property type="entry name" value="SH3 DOMAIN AND TETRATRICOPEPTIDE REPEAT-CONTAINING PROTEIN 2"/>
    <property type="match status" value="1"/>
</dbReference>
<dbReference type="InterPro" id="IPR042772">
    <property type="entry name" value="SH3TC1/SH3TC2"/>
</dbReference>
<dbReference type="InterPro" id="IPR036028">
    <property type="entry name" value="SH3-like_dom_sf"/>
</dbReference>
<evidence type="ECO:0000256" key="2">
    <source>
        <dbReference type="PROSITE-ProRule" id="PRU00192"/>
    </source>
</evidence>
<sequence length="390" mass="43638">MMSVALRCLDVAETRSYELKEDWHPVRLKETSQSCLPGIVACTLEHLLFDERYWLNSALVEDTEIQVSVNQDELATLYLGLLLQEGCFYARAVVHDAGAQVEEEKEFLAVSINDVVYVKDVGDESSWEGQSLSTGERGLLPIIAVEPLPHPFYQWFLKAYPTSCNVTEQNCRNITSQPIGLGQCTARENHSATEWDELSYCRGDAIEVVGFFVPGLKWFVGKCPSTGATGFVQTKHVDPNCLKPLGKDLLFLSEGEKISLNSFDEEAQKGPVELLSSLAQTDISSVYRLVKSSDLERIVGGGGVWLVTATDLDKLETWAERLEIVSANNDKCEGLYTWEEGINVTIKTTGSCEARKWLINFLNTPQNDFKCDVVPKKKWCCKNEKLLVNF</sequence>
<name>A0ABN9LJF7_9NEOB</name>
<dbReference type="SUPFAM" id="SSF50044">
    <property type="entry name" value="SH3-domain"/>
    <property type="match status" value="2"/>
</dbReference>